<organism evidence="1 4">
    <name type="scientific">Escherichia coli</name>
    <dbReference type="NCBI Taxonomy" id="562"/>
    <lineage>
        <taxon>Bacteria</taxon>
        <taxon>Pseudomonadati</taxon>
        <taxon>Pseudomonadota</taxon>
        <taxon>Gammaproteobacteria</taxon>
        <taxon>Enterobacterales</taxon>
        <taxon>Enterobacteriaceae</taxon>
        <taxon>Escherichia</taxon>
    </lineage>
</organism>
<evidence type="ECO:0000313" key="1">
    <source>
        <dbReference type="EMBL" id="MTE91521.1"/>
    </source>
</evidence>
<evidence type="ECO:0000313" key="3">
    <source>
        <dbReference type="Proteomes" id="UP000271008"/>
    </source>
</evidence>
<reference evidence="2 3" key="1">
    <citation type="submission" date="2018-11" db="EMBL/GenBank/DDBJ databases">
        <title>Enterobacteriaceae from Patient.</title>
        <authorList>
            <person name="Shen C."/>
            <person name="Yang Y."/>
            <person name="Tian G."/>
        </authorList>
    </citation>
    <scope>NUCLEOTIDE SEQUENCE [LARGE SCALE GENOMIC DNA]</scope>
    <source>
        <strain evidence="2 3">GBGD28</strain>
    </source>
</reference>
<comment type="caution">
    <text evidence="1">The sequence shown here is derived from an EMBL/GenBank/DDBJ whole genome shotgun (WGS) entry which is preliminary data.</text>
</comment>
<evidence type="ECO:0000313" key="2">
    <source>
        <dbReference type="EMBL" id="RRD72905.1"/>
    </source>
</evidence>
<dbReference type="EMBL" id="RQTU01000031">
    <property type="protein sequence ID" value="RRD72905.1"/>
    <property type="molecule type" value="Genomic_DNA"/>
</dbReference>
<reference evidence="1 4" key="2">
    <citation type="submission" date="2019-10" db="EMBL/GenBank/DDBJ databases">
        <title>Comparative genomic analysis of antimicrobial resistant Escherichia coli of diverse origin.</title>
        <authorList>
            <person name="Ghatak S."/>
            <person name="Milton A.P."/>
            <person name="Rhetso K."/>
            <person name="Purkait D."/>
            <person name="Das S."/>
            <person name="Puro K.-U."/>
            <person name="Shakuntala I."/>
            <person name="Sen A."/>
            <person name="Sanjukta R."/>
            <person name="Priya G.B."/>
            <person name="Mawlong M."/>
            <person name="Lyngdoh V."/>
            <person name="Rynghang J."/>
            <person name="Mawphlang B.L."/>
        </authorList>
    </citation>
    <scope>NUCLEOTIDE SEQUENCE [LARGE SCALE GENOMIC DNA]</scope>
    <source>
        <strain evidence="1 4">SE161</strain>
    </source>
</reference>
<dbReference type="Proteomes" id="UP000486847">
    <property type="component" value="Unassembled WGS sequence"/>
</dbReference>
<name>A0A0A1AF24_ECOLX</name>
<accession>A0A0A1AF24</accession>
<dbReference type="EMBL" id="WCEW01000035">
    <property type="protein sequence ID" value="MTE91521.1"/>
    <property type="molecule type" value="Genomic_DNA"/>
</dbReference>
<dbReference type="Proteomes" id="UP000271008">
    <property type="component" value="Unassembled WGS sequence"/>
</dbReference>
<sequence>MSNLARLRAVFRYSERVMRHIQPKTWQKLDSVGVKLEKITQLKQWNIGEYYGSPGRDVQLVKS</sequence>
<evidence type="ECO:0000313" key="4">
    <source>
        <dbReference type="Proteomes" id="UP000486847"/>
    </source>
</evidence>
<dbReference type="AlphaFoldDB" id="A0A0A1AF24"/>
<proteinExistence type="predicted"/>
<protein>
    <submittedName>
        <fullName evidence="1">Uncharacterized protein</fullName>
    </submittedName>
</protein>
<gene>
    <name evidence="2" type="ORF">EIA08_22005</name>
    <name evidence="1" type="ORF">F9B07_22420</name>
</gene>